<feature type="region of interest" description="Disordered" evidence="8">
    <location>
        <begin position="366"/>
        <end position="390"/>
    </location>
</feature>
<dbReference type="InterPro" id="IPR001578">
    <property type="entry name" value="Peptidase_C12_UCH"/>
</dbReference>
<feature type="compositionally biased region" description="Basic residues" evidence="8">
    <location>
        <begin position="366"/>
        <end position="375"/>
    </location>
</feature>
<evidence type="ECO:0000256" key="2">
    <source>
        <dbReference type="ARBA" id="ARBA00022670"/>
    </source>
</evidence>
<dbReference type="GO" id="GO:0016579">
    <property type="term" value="P:protein deubiquitination"/>
    <property type="evidence" value="ECO:0007669"/>
    <property type="project" value="TreeGrafter"/>
</dbReference>
<protein>
    <recommendedName>
        <fullName evidence="7">Ubiquitin carboxyl-terminal hydrolase</fullName>
        <ecNumber evidence="7">3.4.19.12</ecNumber>
    </recommendedName>
</protein>
<sequence length="606" mass="67453">MARRPKTDNGPSAAEETTQNTADQAVEEVAERISERAVEKVLDKIANQVADAVLEKITSKVVDDIAAQVTDKIAASIAEKLASNTSDESTTDNTPDEAANKPPDETPKQAKARAKAKTEDSAAEDRPLRRSARQATASAAGSKRQSPEVEELPPPKRARTMSEPEQRRNPKRKASEEVNNQARETSDLSENLLEETLKPLSVADIQEWDGWAEVESEPAFFNIILQRLGVPGIKATELLAAEQWALDFLQKPVFGLIFLFQYAPHLEDEDEDEEEEAPIWFANQTTNNSCASVAILNIVMNADEAELGEQLRAFKESTRDLSTPLRGHRIGSDGFIRAAHNSFVRRVDQLSADLCLANEADAARLKPARKRAAPKKGKEQQQRTASKKKKPNVDYGFHFIAYVPAGGHVWELDGMRTKPRNIGTLVPDEDWTSIARPRIQGRMQQYQENENGFSLLALCRSPLVAHRNAIASAVAEMLHIRSEKRHDAQFVDIVSADDPVLDVENPGELREFGLEKSDIIKAHVPESHKARISEPDFDADKAYTLHQELATEAKSAMVTYRQAIIDVADEDKRVKAREKDYTPALHCWMKKLAEKGVLEDVIKTSR</sequence>
<feature type="region of interest" description="Disordered" evidence="8">
    <location>
        <begin position="79"/>
        <end position="190"/>
    </location>
</feature>
<dbReference type="AlphaFoldDB" id="A0A2S4L214"/>
<dbReference type="GO" id="GO:0004843">
    <property type="term" value="F:cysteine-type deubiquitinase activity"/>
    <property type="evidence" value="ECO:0007669"/>
    <property type="project" value="UniProtKB-UniRule"/>
</dbReference>
<dbReference type="OrthoDB" id="1924260at2759"/>
<evidence type="ECO:0000256" key="8">
    <source>
        <dbReference type="SAM" id="MobiDB-lite"/>
    </source>
</evidence>
<dbReference type="PANTHER" id="PTHR10589">
    <property type="entry name" value="UBIQUITIN CARBOXYL-TERMINAL HYDROLASE"/>
    <property type="match status" value="1"/>
</dbReference>
<dbReference type="GO" id="GO:0005737">
    <property type="term" value="C:cytoplasm"/>
    <property type="evidence" value="ECO:0007669"/>
    <property type="project" value="TreeGrafter"/>
</dbReference>
<feature type="compositionally biased region" description="Low complexity" evidence="8">
    <location>
        <begin position="133"/>
        <end position="142"/>
    </location>
</feature>
<dbReference type="SUPFAM" id="SSF54001">
    <property type="entry name" value="Cysteine proteinases"/>
    <property type="match status" value="1"/>
</dbReference>
<evidence type="ECO:0000256" key="5">
    <source>
        <dbReference type="ARBA" id="ARBA00022807"/>
    </source>
</evidence>
<feature type="compositionally biased region" description="Low complexity" evidence="8">
    <location>
        <begin position="83"/>
        <end position="97"/>
    </location>
</feature>
<keyword evidence="3 6" id="KW-0833">Ubl conjugation pathway</keyword>
<evidence type="ECO:0000256" key="1">
    <source>
        <dbReference type="ARBA" id="ARBA00000707"/>
    </source>
</evidence>
<feature type="domain" description="UCH catalytic" evidence="9">
    <location>
        <begin position="210"/>
        <end position="460"/>
    </location>
</feature>
<evidence type="ECO:0000256" key="4">
    <source>
        <dbReference type="ARBA" id="ARBA00022801"/>
    </source>
</evidence>
<dbReference type="STRING" id="94208.A0A2S4L214"/>
<keyword evidence="4 6" id="KW-0378">Hydrolase</keyword>
<feature type="active site" description="Nucleophile" evidence="6">
    <location>
        <position position="290"/>
    </location>
</feature>
<feature type="compositionally biased region" description="Basic and acidic residues" evidence="8">
    <location>
        <begin position="116"/>
        <end position="128"/>
    </location>
</feature>
<evidence type="ECO:0000313" key="10">
    <source>
        <dbReference type="EMBL" id="POR36474.1"/>
    </source>
</evidence>
<feature type="compositionally biased region" description="Basic and acidic residues" evidence="8">
    <location>
        <begin position="160"/>
        <end position="176"/>
    </location>
</feature>
<dbReference type="Gene3D" id="3.40.532.10">
    <property type="entry name" value="Peptidase C12, ubiquitin carboxyl-terminal hydrolase"/>
    <property type="match status" value="1"/>
</dbReference>
<dbReference type="Proteomes" id="UP000237481">
    <property type="component" value="Unassembled WGS sequence"/>
</dbReference>
<evidence type="ECO:0000256" key="7">
    <source>
        <dbReference type="RuleBase" id="RU361215"/>
    </source>
</evidence>
<feature type="active site" description="Proton donor" evidence="6">
    <location>
        <position position="398"/>
    </location>
</feature>
<dbReference type="PANTHER" id="PTHR10589:SF29">
    <property type="entry name" value="UBIQUITIN CARBOXYL-TERMINAL HYDROLASE"/>
    <property type="match status" value="1"/>
</dbReference>
<proteinExistence type="inferred from homology"/>
<keyword evidence="5 6" id="KW-0788">Thiol protease</keyword>
<gene>
    <name evidence="10" type="ORF">TPAR_03341</name>
</gene>
<dbReference type="GO" id="GO:0006511">
    <property type="term" value="P:ubiquitin-dependent protein catabolic process"/>
    <property type="evidence" value="ECO:0007669"/>
    <property type="project" value="UniProtKB-UniRule"/>
</dbReference>
<evidence type="ECO:0000259" key="9">
    <source>
        <dbReference type="PROSITE" id="PS52048"/>
    </source>
</evidence>
<feature type="compositionally biased region" description="Basic and acidic residues" evidence="8">
    <location>
        <begin position="98"/>
        <end position="108"/>
    </location>
</feature>
<dbReference type="PROSITE" id="PS52049">
    <property type="entry name" value="ULD"/>
    <property type="match status" value="1"/>
</dbReference>
<keyword evidence="2 6" id="KW-0645">Protease</keyword>
<feature type="site" description="Transition state stabilizer" evidence="6">
    <location>
        <position position="284"/>
    </location>
</feature>
<comment type="similarity">
    <text evidence="6 7">Belongs to the peptidase C12 family.</text>
</comment>
<keyword evidence="11" id="KW-1185">Reference proteome</keyword>
<reference evidence="10 11" key="1">
    <citation type="submission" date="2018-01" db="EMBL/GenBank/DDBJ databases">
        <title>Harnessing the power of phylogenomics to disentangle the directionality and signatures of interkingdom host jumping in the parasitic fungal genus Tolypocladium.</title>
        <authorList>
            <person name="Quandt C.A."/>
            <person name="Patterson W."/>
            <person name="Spatafora J.W."/>
        </authorList>
    </citation>
    <scope>NUCLEOTIDE SEQUENCE [LARGE SCALE GENOMIC DNA]</scope>
    <source>
        <strain evidence="10 11">NRBC 100945</strain>
    </source>
</reference>
<dbReference type="InterPro" id="IPR038765">
    <property type="entry name" value="Papain-like_cys_pep_sf"/>
</dbReference>
<dbReference type="PRINTS" id="PR00707">
    <property type="entry name" value="UBCTHYDRLASE"/>
</dbReference>
<dbReference type="EC" id="3.4.19.12" evidence="7"/>
<dbReference type="Pfam" id="PF01088">
    <property type="entry name" value="Peptidase_C12"/>
    <property type="match status" value="1"/>
</dbReference>
<dbReference type="FunFam" id="3.40.532.10:FF:000010">
    <property type="entry name" value="Ubiquitin carboxyl-terminal hydrolase"/>
    <property type="match status" value="1"/>
</dbReference>
<name>A0A2S4L214_9HYPO</name>
<evidence type="ECO:0000313" key="11">
    <source>
        <dbReference type="Proteomes" id="UP000237481"/>
    </source>
</evidence>
<evidence type="ECO:0000256" key="3">
    <source>
        <dbReference type="ARBA" id="ARBA00022786"/>
    </source>
</evidence>
<organism evidence="10 11">
    <name type="scientific">Tolypocladium paradoxum</name>
    <dbReference type="NCBI Taxonomy" id="94208"/>
    <lineage>
        <taxon>Eukaryota</taxon>
        <taxon>Fungi</taxon>
        <taxon>Dikarya</taxon>
        <taxon>Ascomycota</taxon>
        <taxon>Pezizomycotina</taxon>
        <taxon>Sordariomycetes</taxon>
        <taxon>Hypocreomycetidae</taxon>
        <taxon>Hypocreales</taxon>
        <taxon>Ophiocordycipitaceae</taxon>
        <taxon>Tolypocladium</taxon>
    </lineage>
</organism>
<dbReference type="InterPro" id="IPR036959">
    <property type="entry name" value="Peptidase_C12_UCH_sf"/>
</dbReference>
<accession>A0A2S4L214</accession>
<dbReference type="EMBL" id="PKSG01000316">
    <property type="protein sequence ID" value="POR36474.1"/>
    <property type="molecule type" value="Genomic_DNA"/>
</dbReference>
<dbReference type="PROSITE" id="PS52048">
    <property type="entry name" value="UCH_DOMAIN"/>
    <property type="match status" value="1"/>
</dbReference>
<comment type="caution">
    <text evidence="10">The sequence shown here is derived from an EMBL/GenBank/DDBJ whole genome shotgun (WGS) entry which is preliminary data.</text>
</comment>
<feature type="site" description="Important for enzyme activity" evidence="6">
    <location>
        <position position="413"/>
    </location>
</feature>
<feature type="region of interest" description="Disordered" evidence="8">
    <location>
        <begin position="1"/>
        <end position="28"/>
    </location>
</feature>
<comment type="catalytic activity">
    <reaction evidence="1 6 7">
        <text>Thiol-dependent hydrolysis of ester, thioester, amide, peptide and isopeptide bonds formed by the C-terminal Gly of ubiquitin (a 76-residue protein attached to proteins as an intracellular targeting signal).</text>
        <dbReference type="EC" id="3.4.19.12"/>
    </reaction>
</comment>
<evidence type="ECO:0000256" key="6">
    <source>
        <dbReference type="PROSITE-ProRule" id="PRU01393"/>
    </source>
</evidence>